<proteinExistence type="predicted"/>
<evidence type="ECO:0000313" key="1">
    <source>
        <dbReference type="EMBL" id="KKN98810.1"/>
    </source>
</evidence>
<gene>
    <name evidence="1" type="ORF">LCGC14_0140510</name>
</gene>
<accession>A0A0F9V0R7</accession>
<comment type="caution">
    <text evidence="1">The sequence shown here is derived from an EMBL/GenBank/DDBJ whole genome shotgun (WGS) entry which is preliminary data.</text>
</comment>
<organism evidence="1">
    <name type="scientific">marine sediment metagenome</name>
    <dbReference type="NCBI Taxonomy" id="412755"/>
    <lineage>
        <taxon>unclassified sequences</taxon>
        <taxon>metagenomes</taxon>
        <taxon>ecological metagenomes</taxon>
    </lineage>
</organism>
<name>A0A0F9V0R7_9ZZZZ</name>
<dbReference type="AlphaFoldDB" id="A0A0F9V0R7"/>
<protein>
    <submittedName>
        <fullName evidence="1">Uncharacterized protein</fullName>
    </submittedName>
</protein>
<reference evidence="1" key="1">
    <citation type="journal article" date="2015" name="Nature">
        <title>Complex archaea that bridge the gap between prokaryotes and eukaryotes.</title>
        <authorList>
            <person name="Spang A."/>
            <person name="Saw J.H."/>
            <person name="Jorgensen S.L."/>
            <person name="Zaremba-Niedzwiedzka K."/>
            <person name="Martijn J."/>
            <person name="Lind A.E."/>
            <person name="van Eijk R."/>
            <person name="Schleper C."/>
            <person name="Guy L."/>
            <person name="Ettema T.J."/>
        </authorList>
    </citation>
    <scope>NUCLEOTIDE SEQUENCE</scope>
</reference>
<dbReference type="EMBL" id="LAZR01000049">
    <property type="protein sequence ID" value="KKN98810.1"/>
    <property type="molecule type" value="Genomic_DNA"/>
</dbReference>
<sequence>MGRHVIGHTAKRNKPLSDEGVFYKRARAKTVRYRYEKVIGGCLCVVVGPFHSALYGACEFGANRESAKKALIRRLGNEFGYLGNFMFSDVDESDTVGKVNYRAVVESERNRRLTRGVLVGSAGQ</sequence>